<evidence type="ECO:0000313" key="5">
    <source>
        <dbReference type="Proteomes" id="UP000613582"/>
    </source>
</evidence>
<dbReference type="PROSITE" id="PS00745">
    <property type="entry name" value="RF_PROK_I"/>
    <property type="match status" value="1"/>
</dbReference>
<dbReference type="PANTHER" id="PTHR47814:SF1">
    <property type="entry name" value="PEPTIDYL-TRNA HYDROLASE ARFB"/>
    <property type="match status" value="1"/>
</dbReference>
<name>A0A8J2V131_9PROT</name>
<evidence type="ECO:0000256" key="2">
    <source>
        <dbReference type="SAM" id="MobiDB-lite"/>
    </source>
</evidence>
<feature type="region of interest" description="Disordered" evidence="2">
    <location>
        <begin position="104"/>
        <end position="142"/>
    </location>
</feature>
<proteinExistence type="inferred from homology"/>
<dbReference type="InterPro" id="IPR045853">
    <property type="entry name" value="Pep_chain_release_fac_I_sf"/>
</dbReference>
<accession>A0A8J2V131</accession>
<keyword evidence="5" id="KW-1185">Reference proteome</keyword>
<comment type="similarity">
    <text evidence="1">Belongs to the prokaryotic/mitochondrial release factor family.</text>
</comment>
<dbReference type="EMBL" id="BMGH01000001">
    <property type="protein sequence ID" value="GGC98928.1"/>
    <property type="molecule type" value="Genomic_DNA"/>
</dbReference>
<dbReference type="PANTHER" id="PTHR47814">
    <property type="entry name" value="PEPTIDYL-TRNA HYDROLASE ARFB"/>
    <property type="match status" value="1"/>
</dbReference>
<dbReference type="AlphaFoldDB" id="A0A8J2V131"/>
<protein>
    <submittedName>
        <fullName evidence="4">Aminoacyl-tRNA hydrolase</fullName>
    </submittedName>
</protein>
<feature type="domain" description="Prokaryotic-type class I peptide chain release factors" evidence="3">
    <location>
        <begin position="25"/>
        <end position="41"/>
    </location>
</feature>
<dbReference type="Proteomes" id="UP000613582">
    <property type="component" value="Unassembled WGS sequence"/>
</dbReference>
<feature type="compositionally biased region" description="Basic residues" evidence="2">
    <location>
        <begin position="108"/>
        <end position="132"/>
    </location>
</feature>
<reference evidence="4" key="2">
    <citation type="submission" date="2020-09" db="EMBL/GenBank/DDBJ databases">
        <authorList>
            <person name="Sun Q."/>
            <person name="Zhou Y."/>
        </authorList>
    </citation>
    <scope>NUCLEOTIDE SEQUENCE</scope>
    <source>
        <strain evidence="4">CGMCC 1.12921</strain>
    </source>
</reference>
<dbReference type="Pfam" id="PF00472">
    <property type="entry name" value="RF-1"/>
    <property type="match status" value="1"/>
</dbReference>
<reference evidence="4" key="1">
    <citation type="journal article" date="2014" name="Int. J. Syst. Evol. Microbiol.">
        <title>Complete genome sequence of Corynebacterium casei LMG S-19264T (=DSM 44701T), isolated from a smear-ripened cheese.</title>
        <authorList>
            <consortium name="US DOE Joint Genome Institute (JGI-PGF)"/>
            <person name="Walter F."/>
            <person name="Albersmeier A."/>
            <person name="Kalinowski J."/>
            <person name="Ruckert C."/>
        </authorList>
    </citation>
    <scope>NUCLEOTIDE SEQUENCE</scope>
    <source>
        <strain evidence="4">CGMCC 1.12921</strain>
    </source>
</reference>
<keyword evidence="4" id="KW-0378">Hydrolase</keyword>
<comment type="caution">
    <text evidence="4">The sequence shown here is derived from an EMBL/GenBank/DDBJ whole genome shotgun (WGS) entry which is preliminary data.</text>
</comment>
<dbReference type="NCBIfam" id="NF006718">
    <property type="entry name" value="PRK09256.1"/>
    <property type="match status" value="1"/>
</dbReference>
<evidence type="ECO:0000313" key="4">
    <source>
        <dbReference type="EMBL" id="GGC98928.1"/>
    </source>
</evidence>
<dbReference type="InterPro" id="IPR000352">
    <property type="entry name" value="Pep_chain_release_fac_I"/>
</dbReference>
<organism evidence="4 5">
    <name type="scientific">Aquisalinus flavus</name>
    <dbReference type="NCBI Taxonomy" id="1526572"/>
    <lineage>
        <taxon>Bacteria</taxon>
        <taxon>Pseudomonadati</taxon>
        <taxon>Pseudomonadota</taxon>
        <taxon>Alphaproteobacteria</taxon>
        <taxon>Parvularculales</taxon>
        <taxon>Parvularculaceae</taxon>
        <taxon>Aquisalinus</taxon>
    </lineage>
</organism>
<sequence>MSDMALQVSRNIVIDDKWLEEAFIRASGPGGQNVNKVSSAVQLRFDLENCDAIPADVKARARRIAGSRLTKDGHILIEAQQFRRQEANREDARKRLVDLLKKALVQPKPRRKTAPSRAQKAKRLDAKKRRGDIKKNRGQVDY</sequence>
<dbReference type="GO" id="GO:0043022">
    <property type="term" value="F:ribosome binding"/>
    <property type="evidence" value="ECO:0007669"/>
    <property type="project" value="TreeGrafter"/>
</dbReference>
<evidence type="ECO:0000259" key="3">
    <source>
        <dbReference type="PROSITE" id="PS00745"/>
    </source>
</evidence>
<dbReference type="GO" id="GO:0003747">
    <property type="term" value="F:translation release factor activity"/>
    <property type="evidence" value="ECO:0007669"/>
    <property type="project" value="InterPro"/>
</dbReference>
<evidence type="ECO:0000256" key="1">
    <source>
        <dbReference type="ARBA" id="ARBA00010835"/>
    </source>
</evidence>
<dbReference type="GO" id="GO:0072344">
    <property type="term" value="P:rescue of stalled ribosome"/>
    <property type="evidence" value="ECO:0007669"/>
    <property type="project" value="TreeGrafter"/>
</dbReference>
<dbReference type="GO" id="GO:0004045">
    <property type="term" value="F:peptidyl-tRNA hydrolase activity"/>
    <property type="evidence" value="ECO:0007669"/>
    <property type="project" value="TreeGrafter"/>
</dbReference>
<dbReference type="Gene3D" id="3.30.160.20">
    <property type="match status" value="1"/>
</dbReference>
<dbReference type="SUPFAM" id="SSF75620">
    <property type="entry name" value="Release factor"/>
    <property type="match status" value="1"/>
</dbReference>
<feature type="compositionally biased region" description="Basic and acidic residues" evidence="2">
    <location>
        <begin position="133"/>
        <end position="142"/>
    </location>
</feature>
<gene>
    <name evidence="4" type="ORF">GCM10011342_04840</name>
</gene>